<keyword evidence="3 7" id="KW-0812">Transmembrane</keyword>
<dbReference type="EMBL" id="MSFO01000001">
    <property type="protein sequence ID" value="PLB54902.1"/>
    <property type="molecule type" value="Genomic_DNA"/>
</dbReference>
<feature type="domain" description="Amino acid permease/ SLC12A" evidence="8">
    <location>
        <begin position="47"/>
        <end position="511"/>
    </location>
</feature>
<dbReference type="Gene3D" id="1.20.1740.10">
    <property type="entry name" value="Amino acid/polyamine transporter I"/>
    <property type="match status" value="1"/>
</dbReference>
<evidence type="ECO:0000259" key="8">
    <source>
        <dbReference type="Pfam" id="PF00324"/>
    </source>
</evidence>
<dbReference type="PIRSF" id="PIRSF006060">
    <property type="entry name" value="AA_transporter"/>
    <property type="match status" value="1"/>
</dbReference>
<dbReference type="FunFam" id="1.20.1740.10:FF:000006">
    <property type="entry name" value="General amino acid permease"/>
    <property type="match status" value="1"/>
</dbReference>
<dbReference type="VEuPathDB" id="FungiDB:P170DRAFT_345436"/>
<feature type="transmembrane region" description="Helical" evidence="7">
    <location>
        <begin position="487"/>
        <end position="506"/>
    </location>
</feature>
<dbReference type="GO" id="GO:0016020">
    <property type="term" value="C:membrane"/>
    <property type="evidence" value="ECO:0007669"/>
    <property type="project" value="UniProtKB-SubCell"/>
</dbReference>
<keyword evidence="4" id="KW-0029">Amino-acid transport</keyword>
<dbReference type="AlphaFoldDB" id="A0A2I2GPU8"/>
<dbReference type="PANTHER" id="PTHR43341">
    <property type="entry name" value="AMINO ACID PERMEASE"/>
    <property type="match status" value="1"/>
</dbReference>
<evidence type="ECO:0000256" key="2">
    <source>
        <dbReference type="ARBA" id="ARBA00022448"/>
    </source>
</evidence>
<reference evidence="9 10" key="1">
    <citation type="submission" date="2016-12" db="EMBL/GenBank/DDBJ databases">
        <title>The genomes of Aspergillus section Nigri reveals drivers in fungal speciation.</title>
        <authorList>
            <consortium name="DOE Joint Genome Institute"/>
            <person name="Vesth T.C."/>
            <person name="Nybo J."/>
            <person name="Theobald S."/>
            <person name="Brandl J."/>
            <person name="Frisvad J.C."/>
            <person name="Nielsen K.F."/>
            <person name="Lyhne E.K."/>
            <person name="Kogle M.E."/>
            <person name="Kuo A."/>
            <person name="Riley R."/>
            <person name="Clum A."/>
            <person name="Nolan M."/>
            <person name="Lipzen A."/>
            <person name="Salamov A."/>
            <person name="Henrissat B."/>
            <person name="Wiebenga A."/>
            <person name="De Vries R.P."/>
            <person name="Grigoriev I.V."/>
            <person name="Mortensen U.H."/>
            <person name="Andersen M.R."/>
            <person name="Baker S.E."/>
        </authorList>
    </citation>
    <scope>NUCLEOTIDE SEQUENCE [LARGE SCALE GENOMIC DNA]</scope>
    <source>
        <strain evidence="9 10">IBT 23096</strain>
    </source>
</reference>
<feature type="transmembrane region" description="Helical" evidence="7">
    <location>
        <begin position="238"/>
        <end position="256"/>
    </location>
</feature>
<protein>
    <submittedName>
        <fullName evidence="9">Amino acid transporter</fullName>
    </submittedName>
</protein>
<keyword evidence="2" id="KW-0813">Transport</keyword>
<organism evidence="9 10">
    <name type="scientific">Aspergillus steynii IBT 23096</name>
    <dbReference type="NCBI Taxonomy" id="1392250"/>
    <lineage>
        <taxon>Eukaryota</taxon>
        <taxon>Fungi</taxon>
        <taxon>Dikarya</taxon>
        <taxon>Ascomycota</taxon>
        <taxon>Pezizomycotina</taxon>
        <taxon>Eurotiomycetes</taxon>
        <taxon>Eurotiomycetidae</taxon>
        <taxon>Eurotiales</taxon>
        <taxon>Aspergillaceae</taxon>
        <taxon>Aspergillus</taxon>
        <taxon>Aspergillus subgen. Circumdati</taxon>
    </lineage>
</organism>
<proteinExistence type="predicted"/>
<feature type="transmembrane region" description="Helical" evidence="7">
    <location>
        <begin position="127"/>
        <end position="149"/>
    </location>
</feature>
<keyword evidence="10" id="KW-1185">Reference proteome</keyword>
<feature type="transmembrane region" description="Helical" evidence="7">
    <location>
        <begin position="189"/>
        <end position="206"/>
    </location>
</feature>
<evidence type="ECO:0000313" key="9">
    <source>
        <dbReference type="EMBL" id="PLB54902.1"/>
    </source>
</evidence>
<name>A0A2I2GPU8_9EURO</name>
<evidence type="ECO:0000313" key="10">
    <source>
        <dbReference type="Proteomes" id="UP000234275"/>
    </source>
</evidence>
<keyword evidence="6 7" id="KW-0472">Membrane</keyword>
<dbReference type="GeneID" id="36551213"/>
<evidence type="ECO:0000256" key="4">
    <source>
        <dbReference type="ARBA" id="ARBA00022970"/>
    </source>
</evidence>
<dbReference type="InterPro" id="IPR004841">
    <property type="entry name" value="AA-permease/SLC12A_dom"/>
</dbReference>
<evidence type="ECO:0000256" key="5">
    <source>
        <dbReference type="ARBA" id="ARBA00022989"/>
    </source>
</evidence>
<dbReference type="OrthoDB" id="10062876at2759"/>
<feature type="transmembrane region" description="Helical" evidence="7">
    <location>
        <begin position="49"/>
        <end position="68"/>
    </location>
</feature>
<dbReference type="InterPro" id="IPR050524">
    <property type="entry name" value="APC_YAT"/>
</dbReference>
<sequence length="558" mass="61786">MSVKDKQHAHGTRKLDIDDIDTQCASQQDIVPIHSGQLHRRLNYRQIQIMAIGGSVGTALFVNIGGGLAKGGPLSLLLGFTIYSLILSCINNCIAEMTVLHPTPGGFIRMAGKWVDEAFEFMAGWNFFIYEALLVPFEITALTMTLSFWRDDIPAGAVCAACIVAYSLLNVFAVRVYGEVEFWGSGGKVVLIAILFSFTFVAMVGGNPQHDAFGFRNWKDPGPMATYLSSGDLGRFEGFLGSLWMGSFTIVGPDYVALIAAEAQHPRTYVKKAFQTIYWRFGIFFVLAALSVGILLPYNDPTLIATFLSNGSSGAKSAGSPFIIAMRNMQISILPDIMNALLVTTIFSAGNTYLYCSSRSLYALSLDGRAPRILQKCTKQGVPIYCVLVVILFPLLSLLQLGNGSSQALTWLTNILTAGGLINYFVMAVTYLFFYRACQVQGVDRTTLPYYGRFQPYTAWIGAICEGLIVIFYGYESFRPWDLGTFFSNYTLVILAPILYSFWKILKRTKIVSPREADLVWERPIVDSYEASMISKPQGFWAETLQWVGLRKAKQGND</sequence>
<feature type="transmembrane region" description="Helical" evidence="7">
    <location>
        <begin position="74"/>
        <end position="94"/>
    </location>
</feature>
<comment type="caution">
    <text evidence="9">The sequence shown here is derived from an EMBL/GenBank/DDBJ whole genome shotgun (WGS) entry which is preliminary data.</text>
</comment>
<dbReference type="GO" id="GO:0015171">
    <property type="term" value="F:amino acid transmembrane transporter activity"/>
    <property type="evidence" value="ECO:0007669"/>
    <property type="project" value="TreeGrafter"/>
</dbReference>
<evidence type="ECO:0000256" key="6">
    <source>
        <dbReference type="ARBA" id="ARBA00023136"/>
    </source>
</evidence>
<dbReference type="RefSeq" id="XP_024710204.1">
    <property type="nucleotide sequence ID" value="XM_024843513.1"/>
</dbReference>
<feature type="transmembrane region" description="Helical" evidence="7">
    <location>
        <begin position="155"/>
        <end position="177"/>
    </location>
</feature>
<feature type="transmembrane region" description="Helical" evidence="7">
    <location>
        <begin position="337"/>
        <end position="356"/>
    </location>
</feature>
<evidence type="ECO:0000256" key="3">
    <source>
        <dbReference type="ARBA" id="ARBA00022692"/>
    </source>
</evidence>
<feature type="transmembrane region" description="Helical" evidence="7">
    <location>
        <begin position="382"/>
        <end position="402"/>
    </location>
</feature>
<dbReference type="PANTHER" id="PTHR43341:SF6">
    <property type="entry name" value="AMINO ACID TRANSPORTER (EUROFUNG)"/>
    <property type="match status" value="1"/>
</dbReference>
<dbReference type="STRING" id="1392250.A0A2I2GPU8"/>
<accession>A0A2I2GPU8</accession>
<gene>
    <name evidence="9" type="ORF">P170DRAFT_345436</name>
</gene>
<evidence type="ECO:0000256" key="7">
    <source>
        <dbReference type="SAM" id="Phobius"/>
    </source>
</evidence>
<feature type="transmembrane region" description="Helical" evidence="7">
    <location>
        <begin position="277"/>
        <end position="298"/>
    </location>
</feature>
<feature type="transmembrane region" description="Helical" evidence="7">
    <location>
        <begin position="408"/>
        <end position="434"/>
    </location>
</feature>
<dbReference type="Proteomes" id="UP000234275">
    <property type="component" value="Unassembled WGS sequence"/>
</dbReference>
<keyword evidence="5 7" id="KW-1133">Transmembrane helix</keyword>
<evidence type="ECO:0000256" key="1">
    <source>
        <dbReference type="ARBA" id="ARBA00004141"/>
    </source>
</evidence>
<dbReference type="Pfam" id="PF00324">
    <property type="entry name" value="AA_permease"/>
    <property type="match status" value="1"/>
</dbReference>
<comment type="subcellular location">
    <subcellularLocation>
        <location evidence="1">Membrane</location>
        <topology evidence="1">Multi-pass membrane protein</topology>
    </subcellularLocation>
</comment>
<feature type="transmembrane region" description="Helical" evidence="7">
    <location>
        <begin position="454"/>
        <end position="475"/>
    </location>
</feature>